<sequence length="142" mass="16001">MTMLARTFSVTPQTSQSNEKVTMERNDGNNLDKDAFFKLLITQLRHQDPLKPMEDREFIAQMAEFSSLEQMANMNENLSTFMRMESLSQGAALIGRNVEYVDSQSGRILSGKVTKVVYESGTLYAHLDNDVKIPVDTITSIS</sequence>
<evidence type="ECO:0000256" key="3">
    <source>
        <dbReference type="SAM" id="MobiDB-lite"/>
    </source>
</evidence>
<evidence type="ECO:0000313" key="4">
    <source>
        <dbReference type="EMBL" id="ACL70432.1"/>
    </source>
</evidence>
<dbReference type="EMBL" id="CP001098">
    <property type="protein sequence ID" value="ACL70432.1"/>
    <property type="molecule type" value="Genomic_DNA"/>
</dbReference>
<name>B8CYR3_HALOH</name>
<dbReference type="KEGG" id="hor:Hore_16820"/>
<dbReference type="AlphaFoldDB" id="B8CYR3"/>
<dbReference type="Pfam" id="PF03963">
    <property type="entry name" value="FlgD"/>
    <property type="match status" value="1"/>
</dbReference>
<dbReference type="HOGENOM" id="CLU_047535_1_0_9"/>
<dbReference type="STRING" id="373903.Hore_16820"/>
<gene>
    <name evidence="4" type="ordered locus">Hore_16820</name>
</gene>
<keyword evidence="4" id="KW-0966">Cell projection</keyword>
<dbReference type="GO" id="GO:0044781">
    <property type="term" value="P:bacterial-type flagellum organization"/>
    <property type="evidence" value="ECO:0007669"/>
    <property type="project" value="UniProtKB-KW"/>
</dbReference>
<dbReference type="OrthoDB" id="280334at2"/>
<evidence type="ECO:0000313" key="5">
    <source>
        <dbReference type="Proteomes" id="UP000000719"/>
    </source>
</evidence>
<organism evidence="4 5">
    <name type="scientific">Halothermothrix orenii (strain H 168 / OCM 544 / DSM 9562)</name>
    <dbReference type="NCBI Taxonomy" id="373903"/>
    <lineage>
        <taxon>Bacteria</taxon>
        <taxon>Bacillati</taxon>
        <taxon>Bacillota</taxon>
        <taxon>Clostridia</taxon>
        <taxon>Halanaerobiales</taxon>
        <taxon>Halothermotrichaceae</taxon>
        <taxon>Halothermothrix</taxon>
    </lineage>
</organism>
<evidence type="ECO:0000256" key="1">
    <source>
        <dbReference type="ARBA" id="ARBA00010577"/>
    </source>
</evidence>
<accession>B8CYR3</accession>
<feature type="region of interest" description="Disordered" evidence="3">
    <location>
        <begin position="1"/>
        <end position="27"/>
    </location>
</feature>
<keyword evidence="4" id="KW-0969">Cilium</keyword>
<dbReference type="Proteomes" id="UP000000719">
    <property type="component" value="Chromosome"/>
</dbReference>
<evidence type="ECO:0000256" key="2">
    <source>
        <dbReference type="ARBA" id="ARBA00022795"/>
    </source>
</evidence>
<dbReference type="RefSeq" id="WP_015923402.1">
    <property type="nucleotide sequence ID" value="NC_011899.1"/>
</dbReference>
<dbReference type="eggNOG" id="COG1843">
    <property type="taxonomic scope" value="Bacteria"/>
</dbReference>
<keyword evidence="5" id="KW-1185">Reference proteome</keyword>
<feature type="compositionally biased region" description="Polar residues" evidence="3">
    <location>
        <begin position="8"/>
        <end position="20"/>
    </location>
</feature>
<keyword evidence="2" id="KW-1005">Bacterial flagellum biogenesis</keyword>
<protein>
    <submittedName>
        <fullName evidence="4">Flagellar hook capping protein</fullName>
    </submittedName>
</protein>
<reference evidence="4 5" key="1">
    <citation type="journal article" date="2009" name="PLoS ONE">
        <title>Genome analysis of the anaerobic thermohalophilic bacterium Halothermothrix orenii.</title>
        <authorList>
            <person name="Mavromatis K."/>
            <person name="Ivanova N."/>
            <person name="Anderson I."/>
            <person name="Lykidis A."/>
            <person name="Hooper S.D."/>
            <person name="Sun H."/>
            <person name="Kunin V."/>
            <person name="Lapidus A."/>
            <person name="Hugenholtz P."/>
            <person name="Patel B."/>
            <person name="Kyrpides N.C."/>
        </authorList>
    </citation>
    <scope>NUCLEOTIDE SEQUENCE [LARGE SCALE GENOMIC DNA]</scope>
    <source>
        <strain evidence="5">H 168 / OCM 544 / DSM 9562</strain>
    </source>
</reference>
<keyword evidence="4" id="KW-0282">Flagellum</keyword>
<proteinExistence type="inferred from homology"/>
<comment type="similarity">
    <text evidence="1">Belongs to the FlgD family.</text>
</comment>
<dbReference type="InterPro" id="IPR005648">
    <property type="entry name" value="FlgD"/>
</dbReference>
<dbReference type="NCBIfam" id="NF007197">
    <property type="entry name" value="PRK09618.1"/>
    <property type="match status" value="1"/>
</dbReference>